<evidence type="ECO:0000256" key="8">
    <source>
        <dbReference type="ARBA" id="ARBA00023242"/>
    </source>
</evidence>
<dbReference type="InterPro" id="IPR001356">
    <property type="entry name" value="HD"/>
</dbReference>
<dbReference type="InterPro" id="IPR036236">
    <property type="entry name" value="Znf_C2H2_sf"/>
</dbReference>
<evidence type="ECO:0000256" key="6">
    <source>
        <dbReference type="ARBA" id="ARBA00023125"/>
    </source>
</evidence>
<keyword evidence="2" id="KW-0479">Metal-binding</keyword>
<feature type="region of interest" description="Disordered" evidence="10">
    <location>
        <begin position="1169"/>
        <end position="1252"/>
    </location>
</feature>
<comment type="caution">
    <text evidence="12">The sequence shown here is derived from an EMBL/GenBank/DDBJ whole genome shotgun (WGS) entry which is preliminary data.</text>
</comment>
<keyword evidence="13" id="KW-1185">Reference proteome</keyword>
<feature type="region of interest" description="Disordered" evidence="10">
    <location>
        <begin position="341"/>
        <end position="360"/>
    </location>
</feature>
<proteinExistence type="predicted"/>
<evidence type="ECO:0000256" key="3">
    <source>
        <dbReference type="ARBA" id="ARBA00022737"/>
    </source>
</evidence>
<dbReference type="PANTHER" id="PTHR24391:SF17">
    <property type="entry name" value="ZINC FINGER E-BOX-BINDING HOMEOBOX 1"/>
    <property type="match status" value="1"/>
</dbReference>
<feature type="compositionally biased region" description="Pro residues" evidence="10">
    <location>
        <begin position="554"/>
        <end position="564"/>
    </location>
</feature>
<feature type="domain" description="C2H2-type" evidence="11">
    <location>
        <begin position="1082"/>
        <end position="1109"/>
    </location>
</feature>
<dbReference type="GO" id="GO:0005634">
    <property type="term" value="C:nucleus"/>
    <property type="evidence" value="ECO:0007669"/>
    <property type="project" value="UniProtKB-SubCell"/>
</dbReference>
<dbReference type="GO" id="GO:0000981">
    <property type="term" value="F:DNA-binding transcription factor activity, RNA polymerase II-specific"/>
    <property type="evidence" value="ECO:0007669"/>
    <property type="project" value="TreeGrafter"/>
</dbReference>
<keyword evidence="7" id="KW-0371">Homeobox</keyword>
<feature type="domain" description="C2H2-type" evidence="11">
    <location>
        <begin position="210"/>
        <end position="237"/>
    </location>
</feature>
<evidence type="ECO:0000259" key="11">
    <source>
        <dbReference type="PROSITE" id="PS50157"/>
    </source>
</evidence>
<dbReference type="PROSITE" id="PS00028">
    <property type="entry name" value="ZINC_FINGER_C2H2_1"/>
    <property type="match status" value="5"/>
</dbReference>
<feature type="domain" description="C2H2-type" evidence="11">
    <location>
        <begin position="250"/>
        <end position="277"/>
    </location>
</feature>
<dbReference type="InterPro" id="IPR009057">
    <property type="entry name" value="Homeodomain-like_sf"/>
</dbReference>
<dbReference type="CDD" id="cd00086">
    <property type="entry name" value="homeodomain"/>
    <property type="match status" value="1"/>
</dbReference>
<evidence type="ECO:0000256" key="4">
    <source>
        <dbReference type="ARBA" id="ARBA00022771"/>
    </source>
</evidence>
<keyword evidence="5" id="KW-0862">Zinc</keyword>
<protein>
    <recommendedName>
        <fullName evidence="11">C2H2-type domain-containing protein</fullName>
    </recommendedName>
</protein>
<dbReference type="PROSITE" id="PS50157">
    <property type="entry name" value="ZINC_FINGER_C2H2_2"/>
    <property type="match status" value="6"/>
</dbReference>
<feature type="domain" description="C2H2-type" evidence="11">
    <location>
        <begin position="180"/>
        <end position="208"/>
    </location>
</feature>
<dbReference type="SUPFAM" id="SSF57667">
    <property type="entry name" value="beta-beta-alpha zinc fingers"/>
    <property type="match status" value="4"/>
</dbReference>
<dbReference type="GO" id="GO:0000978">
    <property type="term" value="F:RNA polymerase II cis-regulatory region sequence-specific DNA binding"/>
    <property type="evidence" value="ECO:0007669"/>
    <property type="project" value="TreeGrafter"/>
</dbReference>
<dbReference type="Gene3D" id="3.30.160.60">
    <property type="entry name" value="Classic Zinc Finger"/>
    <property type="match status" value="6"/>
</dbReference>
<dbReference type="SMART" id="SM00355">
    <property type="entry name" value="ZnF_C2H2"/>
    <property type="match status" value="7"/>
</dbReference>
<evidence type="ECO:0000256" key="9">
    <source>
        <dbReference type="PROSITE-ProRule" id="PRU00042"/>
    </source>
</evidence>
<dbReference type="EMBL" id="JAUCMX010000022">
    <property type="protein sequence ID" value="KAK3513793.1"/>
    <property type="molecule type" value="Genomic_DNA"/>
</dbReference>
<gene>
    <name evidence="12" type="ORF">QTP70_028889</name>
</gene>
<evidence type="ECO:0000256" key="2">
    <source>
        <dbReference type="ARBA" id="ARBA00022723"/>
    </source>
</evidence>
<feature type="domain" description="C2H2-type" evidence="11">
    <location>
        <begin position="1110"/>
        <end position="1137"/>
    </location>
</feature>
<feature type="compositionally biased region" description="Low complexity" evidence="10">
    <location>
        <begin position="1174"/>
        <end position="1183"/>
    </location>
</feature>
<dbReference type="Pfam" id="PF00096">
    <property type="entry name" value="zf-C2H2"/>
    <property type="match status" value="3"/>
</dbReference>
<dbReference type="Gene3D" id="1.10.10.60">
    <property type="entry name" value="Homeodomain-like"/>
    <property type="match status" value="1"/>
</dbReference>
<evidence type="ECO:0000313" key="13">
    <source>
        <dbReference type="Proteomes" id="UP001274896"/>
    </source>
</evidence>
<dbReference type="SUPFAM" id="SSF46689">
    <property type="entry name" value="Homeodomain-like"/>
    <property type="match status" value="1"/>
</dbReference>
<dbReference type="GO" id="GO:0008270">
    <property type="term" value="F:zinc ion binding"/>
    <property type="evidence" value="ECO:0007669"/>
    <property type="project" value="UniProtKB-KW"/>
</dbReference>
<feature type="compositionally biased region" description="Low complexity" evidence="10">
    <location>
        <begin position="1006"/>
        <end position="1037"/>
    </location>
</feature>
<feature type="region of interest" description="Disordered" evidence="10">
    <location>
        <begin position="520"/>
        <end position="565"/>
    </location>
</feature>
<feature type="compositionally biased region" description="Basic and acidic residues" evidence="10">
    <location>
        <begin position="1221"/>
        <end position="1230"/>
    </location>
</feature>
<keyword evidence="4 9" id="KW-0863">Zinc-finger</keyword>
<comment type="subcellular location">
    <subcellularLocation>
        <location evidence="1">Nucleus</location>
    </subcellularLocation>
</comment>
<feature type="domain" description="C2H2-type" evidence="11">
    <location>
        <begin position="1138"/>
        <end position="1166"/>
    </location>
</feature>
<dbReference type="Proteomes" id="UP001274896">
    <property type="component" value="Unassembled WGS sequence"/>
</dbReference>
<feature type="compositionally biased region" description="Polar residues" evidence="10">
    <location>
        <begin position="533"/>
        <end position="553"/>
    </location>
</feature>
<sequence length="1299" mass="143776">MAPGASVESRRSQGEITIALPYPDRYMEKRSTVYRSFHVAFPVLFSEEHCNLVFWGKVRGFSKVSEAPSDSDDEDKLHIVEEDSILDTPEEKPTVFELSAAQQLHKGHALNDGSLGPDALIQEIRVKEECITDEEGEEGQVTWQGKTGVICPSIPEEEQSMPDRGVHDENGTSDEFSQLHSCPYCSRGYKRHTSLKEHIKLRHEKNKDDFSCSLCSYTFTYRTQLDRHMNAHKNGREQRMISHSGGNRKFKCTECSKAFKYKHHLKEHLRIHSGEKPYECSNCKKRFSHSGSYSSHISSKKCVSIPPAVNGLSHTPGVKAALTLSHPTRILLREKVDIDNKPAEEQLSPKKIKEEPDEHELKPIRTSPVVTTTTITTTSTTNNGGGISIQTAASQGVVQTLVLPTVGLVQPISINLRDLQNMLKVSVDGNMMWQAVASSNVNGASCKVVNPGQPQAQTMLVQSPHPHLQVISAFSLPVLDQDGNSKVIINYSVDPQVSTSDLNTTQSVLPYQTMAQGKVLEPNMAPPDGGKLNSAQHTKLPEKNTTQPSVTPTQKPPTSRPVPPQISILKSTQSAAPNKAASIIKVTKLIPGQTKHSQPAFLLLRTVNGPQGLVVRQLAAANPQVTPTIETTDLKSTPEYTIMTAEHSSVTELNQVAEDTSTSRDNCQPEDLRSTLHQAIQLKTESESEIKTDCKEALQIEKERERKEEKTAQSDSTTAHRSIVCGDGFHNYATCLFCDNSPSSTDTLNCLNSVEQGSDRSLSSLLGEEDFGSSDQPPLKSLLPLLEAYSKDSHPSEEQLSRVAELVSLPRDVVSRWFERMRLKNILLHHPENSQNGQQTILNSQTEPSMDTQTRILDTPTELHNEESVGQNSDTPSLNLSTNDFGIIKTEDLEEKGQAEPLDLSLPKSSSCNGHTSVTIAMSNTKPSVPTQEEPLNLTSLKKDTLDGNTIYVTQSTTSPINIIATPLPTLVAIAEPGGIPCLRAAISTKQRTILIPQLSYTYTSPSTNGKANTTTTTTTSSSNKTSTITTPPSTDTQGIVLNGREKEKTDAGEESMPGWEGLNDSNLSPNKKRRKMHGGQYACDLCDKIFQKSSSLLRHKYEHTGKRPHECGVCKKAFKHKHHLIEHSRLHSGEKPYQCDKCGKRFSHSGSYSQHMNHRYSYCKKEVYDQPEPNNTSSTPPSQLDSDERESEAEEEMDDDDEEPEGEKDGEEDFSGFDMSDIRVVKVGEEYEEEEELGRGEKPQVTEEEAVEMDTLEKDGKEVMTSLSMEEQMMECKTEEEIGKSVENDVLNDTIESK</sequence>
<dbReference type="GO" id="GO:0000122">
    <property type="term" value="P:negative regulation of transcription by RNA polymerase II"/>
    <property type="evidence" value="ECO:0007669"/>
    <property type="project" value="UniProtKB-ARBA"/>
</dbReference>
<feature type="compositionally biased region" description="Acidic residues" evidence="10">
    <location>
        <begin position="1186"/>
        <end position="1216"/>
    </location>
</feature>
<accession>A0AAE0Q4W4</accession>
<evidence type="ECO:0000313" key="12">
    <source>
        <dbReference type="EMBL" id="KAK3513793.1"/>
    </source>
</evidence>
<evidence type="ECO:0000256" key="5">
    <source>
        <dbReference type="ARBA" id="ARBA00022833"/>
    </source>
</evidence>
<name>A0AAE0Q4W4_9TELE</name>
<keyword evidence="3" id="KW-0677">Repeat</keyword>
<evidence type="ECO:0000256" key="7">
    <source>
        <dbReference type="ARBA" id="ARBA00023155"/>
    </source>
</evidence>
<dbReference type="FunFam" id="3.30.160.60:FF:000145">
    <property type="entry name" value="Zinc finger protein 574"/>
    <property type="match status" value="1"/>
</dbReference>
<evidence type="ECO:0000256" key="1">
    <source>
        <dbReference type="ARBA" id="ARBA00004123"/>
    </source>
</evidence>
<dbReference type="InterPro" id="IPR013087">
    <property type="entry name" value="Znf_C2H2_type"/>
</dbReference>
<dbReference type="FunFam" id="3.30.160.60:FF:000082">
    <property type="entry name" value="Putative zinc finger E-box-binding homeobox 2"/>
    <property type="match status" value="1"/>
</dbReference>
<dbReference type="FunFam" id="3.30.160.60:FF:000744">
    <property type="entry name" value="zinc finger E-box-binding homeobox 1"/>
    <property type="match status" value="1"/>
</dbReference>
<keyword evidence="8" id="KW-0539">Nucleus</keyword>
<dbReference type="PANTHER" id="PTHR24391">
    <property type="entry name" value="HISTONE H4 TRANSCRIPTION FACTOR-RELATED"/>
    <property type="match status" value="1"/>
</dbReference>
<keyword evidence="6" id="KW-0238">DNA-binding</keyword>
<organism evidence="12 13">
    <name type="scientific">Hemibagrus guttatus</name>
    <dbReference type="NCBI Taxonomy" id="175788"/>
    <lineage>
        <taxon>Eukaryota</taxon>
        <taxon>Metazoa</taxon>
        <taxon>Chordata</taxon>
        <taxon>Craniata</taxon>
        <taxon>Vertebrata</taxon>
        <taxon>Euteleostomi</taxon>
        <taxon>Actinopterygii</taxon>
        <taxon>Neopterygii</taxon>
        <taxon>Teleostei</taxon>
        <taxon>Ostariophysi</taxon>
        <taxon>Siluriformes</taxon>
        <taxon>Bagridae</taxon>
        <taxon>Hemibagrus</taxon>
    </lineage>
</organism>
<feature type="region of interest" description="Disordered" evidence="10">
    <location>
        <begin position="1004"/>
        <end position="1074"/>
    </location>
</feature>
<evidence type="ECO:0000256" key="10">
    <source>
        <dbReference type="SAM" id="MobiDB-lite"/>
    </source>
</evidence>
<dbReference type="FunFam" id="3.30.160.60:FF:000013">
    <property type="entry name" value="Putative zinc finger E-box-binding homeobox 2"/>
    <property type="match status" value="2"/>
</dbReference>
<dbReference type="InterPro" id="IPR051574">
    <property type="entry name" value="ZnF_E-box_Homeobox"/>
</dbReference>
<reference evidence="12" key="1">
    <citation type="submission" date="2023-06" db="EMBL/GenBank/DDBJ databases">
        <title>Male Hemibagrus guttatus genome.</title>
        <authorList>
            <person name="Bian C."/>
        </authorList>
    </citation>
    <scope>NUCLEOTIDE SEQUENCE</scope>
    <source>
        <strain evidence="12">Male_cb2023</strain>
        <tissue evidence="12">Muscle</tissue>
    </source>
</reference>